<dbReference type="Proteomes" id="UP001303046">
    <property type="component" value="Unassembled WGS sequence"/>
</dbReference>
<keyword evidence="2" id="KW-1185">Reference proteome</keyword>
<reference evidence="1 2" key="1">
    <citation type="submission" date="2023-08" db="EMBL/GenBank/DDBJ databases">
        <title>A Necator americanus chromosomal reference genome.</title>
        <authorList>
            <person name="Ilik V."/>
            <person name="Petrzelkova K.J."/>
            <person name="Pardy F."/>
            <person name="Fuh T."/>
            <person name="Niatou-Singa F.S."/>
            <person name="Gouil Q."/>
            <person name="Baker L."/>
            <person name="Ritchie M.E."/>
            <person name="Jex A.R."/>
            <person name="Gazzola D."/>
            <person name="Li H."/>
            <person name="Toshio Fujiwara R."/>
            <person name="Zhan B."/>
            <person name="Aroian R.V."/>
            <person name="Pafco B."/>
            <person name="Schwarz E.M."/>
        </authorList>
    </citation>
    <scope>NUCLEOTIDE SEQUENCE [LARGE SCALE GENOMIC DNA]</scope>
    <source>
        <strain evidence="1 2">Aroian</strain>
        <tissue evidence="1">Whole animal</tissue>
    </source>
</reference>
<gene>
    <name evidence="1" type="primary">Necator_chrX.g26613</name>
    <name evidence="1" type="ORF">RB195_026445</name>
</gene>
<accession>A0ABR1EX31</accession>
<dbReference type="EMBL" id="JAVFWL010000006">
    <property type="protein sequence ID" value="KAK6767174.1"/>
    <property type="molecule type" value="Genomic_DNA"/>
</dbReference>
<proteinExistence type="predicted"/>
<sequence length="97" mass="11254">MDHEKFFPVQFSIFYLTRATTVDDDVRAEWILRTAQFVTGPIVISMIFVQQPYHVAVVVVYKLRRMSCTNALALPTTTQPNVFTLPVRNPDRINHRC</sequence>
<organism evidence="1 2">
    <name type="scientific">Necator americanus</name>
    <name type="common">Human hookworm</name>
    <dbReference type="NCBI Taxonomy" id="51031"/>
    <lineage>
        <taxon>Eukaryota</taxon>
        <taxon>Metazoa</taxon>
        <taxon>Ecdysozoa</taxon>
        <taxon>Nematoda</taxon>
        <taxon>Chromadorea</taxon>
        <taxon>Rhabditida</taxon>
        <taxon>Rhabditina</taxon>
        <taxon>Rhabditomorpha</taxon>
        <taxon>Strongyloidea</taxon>
        <taxon>Ancylostomatidae</taxon>
        <taxon>Bunostominae</taxon>
        <taxon>Necator</taxon>
    </lineage>
</organism>
<protein>
    <submittedName>
        <fullName evidence="1">Uncharacterized protein</fullName>
    </submittedName>
</protein>
<evidence type="ECO:0000313" key="2">
    <source>
        <dbReference type="Proteomes" id="UP001303046"/>
    </source>
</evidence>
<comment type="caution">
    <text evidence="1">The sequence shown here is derived from an EMBL/GenBank/DDBJ whole genome shotgun (WGS) entry which is preliminary data.</text>
</comment>
<evidence type="ECO:0000313" key="1">
    <source>
        <dbReference type="EMBL" id="KAK6767174.1"/>
    </source>
</evidence>
<name>A0ABR1EX31_NECAM</name>